<proteinExistence type="predicted"/>
<comment type="caution">
    <text evidence="1">The sequence shown here is derived from an EMBL/GenBank/DDBJ whole genome shotgun (WGS) entry which is preliminary data.</text>
</comment>
<dbReference type="EMBL" id="JBDODL010001441">
    <property type="protein sequence ID" value="MES1921524.1"/>
    <property type="molecule type" value="Genomic_DNA"/>
</dbReference>
<organism evidence="1 2">
    <name type="scientific">Bonamia ostreae</name>
    <dbReference type="NCBI Taxonomy" id="126728"/>
    <lineage>
        <taxon>Eukaryota</taxon>
        <taxon>Sar</taxon>
        <taxon>Rhizaria</taxon>
        <taxon>Endomyxa</taxon>
        <taxon>Ascetosporea</taxon>
        <taxon>Haplosporida</taxon>
        <taxon>Bonamia</taxon>
    </lineage>
</organism>
<name>A0ABV2APY5_9EUKA</name>
<dbReference type="Proteomes" id="UP001439008">
    <property type="component" value="Unassembled WGS sequence"/>
</dbReference>
<reference evidence="1 2" key="1">
    <citation type="journal article" date="2024" name="BMC Biol.">
        <title>Comparative genomics of Ascetosporea gives new insight into the evolutionary basis for animal parasitism in Rhizaria.</title>
        <authorList>
            <person name="Hiltunen Thoren M."/>
            <person name="Onut-Brannstrom I."/>
            <person name="Alfjorden A."/>
            <person name="Peckova H."/>
            <person name="Swords F."/>
            <person name="Hooper C."/>
            <person name="Holzer A.S."/>
            <person name="Bass D."/>
            <person name="Burki F."/>
        </authorList>
    </citation>
    <scope>NUCLEOTIDE SEQUENCE [LARGE SCALE GENOMIC DNA]</scope>
    <source>
        <strain evidence="1">20-A016</strain>
    </source>
</reference>
<evidence type="ECO:0000313" key="2">
    <source>
        <dbReference type="Proteomes" id="UP001439008"/>
    </source>
</evidence>
<keyword evidence="2" id="KW-1185">Reference proteome</keyword>
<accession>A0ABV2APY5</accession>
<protein>
    <submittedName>
        <fullName evidence="1">Uncharacterized protein</fullName>
    </submittedName>
</protein>
<gene>
    <name evidence="1" type="ORF">MHBO_003051</name>
</gene>
<evidence type="ECO:0000313" key="1">
    <source>
        <dbReference type="EMBL" id="MES1921524.1"/>
    </source>
</evidence>
<sequence>MVQMRSRHCARNMHPLCAWFAGLKLDFEDNRFSVYCHSHSNLEFAQIEFLKNERRALRRNELVFMGQHRNSNHSLKTAGIENLKDVDVVEFDKKKVETAEQFKVQKAVVAKKAKFCEELAKISLSLKAKNFEKILPRRSERISKALLGPLLEKVVVEKGIWDVCDEYSDERCAVCFERFGKREEKRICLVCGIICHEGCYVFKEKRKTRNSAKNFICRPFLK</sequence>